<evidence type="ECO:0000313" key="2">
    <source>
        <dbReference type="EMBL" id="EGY52012.1"/>
    </source>
</evidence>
<feature type="region of interest" description="Disordered" evidence="1">
    <location>
        <begin position="59"/>
        <end position="88"/>
    </location>
</feature>
<name>G4CJG1_9NEIS</name>
<dbReference type="PATRIC" id="fig|1032488.3.peg.1658"/>
<dbReference type="RefSeq" id="WP_009119440.1">
    <property type="nucleotide sequence ID" value="NZ_JH164926.1"/>
</dbReference>
<dbReference type="HOGENOM" id="CLU_2369927_0_0_4"/>
<dbReference type="Proteomes" id="UP000003019">
    <property type="component" value="Unassembled WGS sequence"/>
</dbReference>
<reference evidence="2 3" key="1">
    <citation type="submission" date="2011-05" db="EMBL/GenBank/DDBJ databases">
        <authorList>
            <person name="Muzny D."/>
            <person name="Qin X."/>
            <person name="Deng J."/>
            <person name="Jiang H."/>
            <person name="Liu Y."/>
            <person name="Qu J."/>
            <person name="Song X.-Z."/>
            <person name="Zhang L."/>
            <person name="Thornton R."/>
            <person name="Coyle M."/>
            <person name="Francisco L."/>
            <person name="Jackson L."/>
            <person name="Javaid M."/>
            <person name="Korchina V."/>
            <person name="Kovar C."/>
            <person name="Mata R."/>
            <person name="Mathew T."/>
            <person name="Ngo R."/>
            <person name="Nguyen L."/>
            <person name="Nguyen N."/>
            <person name="Okwuonu G."/>
            <person name="Ongeri F."/>
            <person name="Pham C."/>
            <person name="Simmons D."/>
            <person name="Wilczek-Boney K."/>
            <person name="Hale W."/>
            <person name="Jakkamsetti A."/>
            <person name="Pham P."/>
            <person name="Ruth R."/>
            <person name="San Lucas F."/>
            <person name="Warren J."/>
            <person name="Zhang J."/>
            <person name="Zhao Z."/>
            <person name="Zhou C."/>
            <person name="Zhu D."/>
            <person name="Lee S."/>
            <person name="Bess C."/>
            <person name="Blankenburg K."/>
            <person name="Forbes L."/>
            <person name="Fu Q."/>
            <person name="Gubbala S."/>
            <person name="Hirani K."/>
            <person name="Jayaseelan J.C."/>
            <person name="Lara F."/>
            <person name="Munidasa M."/>
            <person name="Palculict T."/>
            <person name="Patil S."/>
            <person name="Pu L.-L."/>
            <person name="Saada N."/>
            <person name="Tang L."/>
            <person name="Weissenberger G."/>
            <person name="Zhu Y."/>
            <person name="Hemphill L."/>
            <person name="Shang Y."/>
            <person name="Youmans B."/>
            <person name="Ayvaz T."/>
            <person name="Ross M."/>
            <person name="Santibanez J."/>
            <person name="Aqrawi P."/>
            <person name="Gross S."/>
            <person name="Joshi V."/>
            <person name="Fowler G."/>
            <person name="Nazareth L."/>
            <person name="Reid J."/>
            <person name="Worley K."/>
            <person name="Petrosino J."/>
            <person name="Highlander S."/>
            <person name="Gibbs R."/>
        </authorList>
    </citation>
    <scope>NUCLEOTIDE SEQUENCE [LARGE SCALE GENOMIC DNA]</scope>
    <source>
        <strain evidence="2 3">871</strain>
    </source>
</reference>
<dbReference type="OrthoDB" id="8612641at2"/>
<keyword evidence="3" id="KW-1185">Reference proteome</keyword>
<evidence type="ECO:0008006" key="4">
    <source>
        <dbReference type="Google" id="ProtNLM"/>
    </source>
</evidence>
<comment type="caution">
    <text evidence="2">The sequence shown here is derived from an EMBL/GenBank/DDBJ whole genome shotgun (WGS) entry which is preliminary data.</text>
</comment>
<accession>G4CJG1</accession>
<feature type="compositionally biased region" description="Low complexity" evidence="1">
    <location>
        <begin position="59"/>
        <end position="74"/>
    </location>
</feature>
<organism evidence="2 3">
    <name type="scientific">Neisseria shayeganii 871</name>
    <dbReference type="NCBI Taxonomy" id="1032488"/>
    <lineage>
        <taxon>Bacteria</taxon>
        <taxon>Pseudomonadati</taxon>
        <taxon>Pseudomonadota</taxon>
        <taxon>Betaproteobacteria</taxon>
        <taxon>Neisseriales</taxon>
        <taxon>Neisseriaceae</taxon>
        <taxon>Neisseria</taxon>
    </lineage>
</organism>
<dbReference type="EMBL" id="AGAY01000061">
    <property type="protein sequence ID" value="EGY52012.1"/>
    <property type="molecule type" value="Genomic_DNA"/>
</dbReference>
<sequence>MSQKVYIANTPLILENAEGVEYRVERGEAVELTPEQYQLVAAHVTEGSISAADLATAEEAALPADTPPAEADTPPTEDKPKRGGRKAE</sequence>
<dbReference type="AlphaFoldDB" id="G4CJG1"/>
<dbReference type="STRING" id="1032488.HMPREF9371_1751"/>
<feature type="compositionally biased region" description="Basic and acidic residues" evidence="1">
    <location>
        <begin position="76"/>
        <end position="88"/>
    </location>
</feature>
<proteinExistence type="predicted"/>
<evidence type="ECO:0000313" key="3">
    <source>
        <dbReference type="Proteomes" id="UP000003019"/>
    </source>
</evidence>
<gene>
    <name evidence="2" type="ORF">HMPREF9371_1751</name>
</gene>
<protein>
    <recommendedName>
        <fullName evidence="4">Phage protein</fullName>
    </recommendedName>
</protein>
<evidence type="ECO:0000256" key="1">
    <source>
        <dbReference type="SAM" id="MobiDB-lite"/>
    </source>
</evidence>